<keyword evidence="3" id="KW-1185">Reference proteome</keyword>
<comment type="caution">
    <text evidence="2">The sequence shown here is derived from an EMBL/GenBank/DDBJ whole genome shotgun (WGS) entry which is preliminary data.</text>
</comment>
<protein>
    <submittedName>
        <fullName evidence="2">Dicer-like protein 4</fullName>
    </submittedName>
</protein>
<organism evidence="2 3">
    <name type="scientific">Senna tora</name>
    <dbReference type="NCBI Taxonomy" id="362788"/>
    <lineage>
        <taxon>Eukaryota</taxon>
        <taxon>Viridiplantae</taxon>
        <taxon>Streptophyta</taxon>
        <taxon>Embryophyta</taxon>
        <taxon>Tracheophyta</taxon>
        <taxon>Spermatophyta</taxon>
        <taxon>Magnoliopsida</taxon>
        <taxon>eudicotyledons</taxon>
        <taxon>Gunneridae</taxon>
        <taxon>Pentapetalae</taxon>
        <taxon>rosids</taxon>
        <taxon>fabids</taxon>
        <taxon>Fabales</taxon>
        <taxon>Fabaceae</taxon>
        <taxon>Caesalpinioideae</taxon>
        <taxon>Cassia clade</taxon>
        <taxon>Senna</taxon>
    </lineage>
</organism>
<keyword evidence="1" id="KW-1133">Transmembrane helix</keyword>
<keyword evidence="1" id="KW-0472">Membrane</keyword>
<dbReference type="AlphaFoldDB" id="A0A834X848"/>
<proteinExistence type="predicted"/>
<dbReference type="EMBL" id="JAAIUW010000003">
    <property type="protein sequence ID" value="KAF7839622.1"/>
    <property type="molecule type" value="Genomic_DNA"/>
</dbReference>
<dbReference type="OrthoDB" id="6513042at2759"/>
<feature type="transmembrane region" description="Helical" evidence="1">
    <location>
        <begin position="171"/>
        <end position="191"/>
    </location>
</feature>
<sequence length="201" mass="22815">MISMHVDLQHHGVRVVSYFLGASSEGNLSKSINSLELMLDSKVYSITQKEELEAFVASPLVRIYDYGPTTDGTTSLYMNYYAKLGEIKCQCIQTLKRSSQDHLNRRNTKKILNRMHENVVFSLGNLGIWGALQIYIRRERPDNDRVDPSPNTQREVSFLLTWLELKGSARVLDLALVALVWCAAAVGTDVVGGRQQDRRRR</sequence>
<dbReference type="Proteomes" id="UP000634136">
    <property type="component" value="Unassembled WGS sequence"/>
</dbReference>
<evidence type="ECO:0000313" key="2">
    <source>
        <dbReference type="EMBL" id="KAF7839622.1"/>
    </source>
</evidence>
<evidence type="ECO:0000313" key="3">
    <source>
        <dbReference type="Proteomes" id="UP000634136"/>
    </source>
</evidence>
<gene>
    <name evidence="2" type="ORF">G2W53_008104</name>
</gene>
<accession>A0A834X848</accession>
<reference evidence="2" key="1">
    <citation type="submission" date="2020-09" db="EMBL/GenBank/DDBJ databases">
        <title>Genome-Enabled Discovery of Anthraquinone Biosynthesis in Senna tora.</title>
        <authorList>
            <person name="Kang S.-H."/>
            <person name="Pandey R.P."/>
            <person name="Lee C.-M."/>
            <person name="Sim J.-S."/>
            <person name="Jeong J.-T."/>
            <person name="Choi B.-S."/>
            <person name="Jung M."/>
            <person name="Ginzburg D."/>
            <person name="Zhao K."/>
            <person name="Won S.Y."/>
            <person name="Oh T.-J."/>
            <person name="Yu Y."/>
            <person name="Kim N.-H."/>
            <person name="Lee O.R."/>
            <person name="Lee T.-H."/>
            <person name="Bashyal P."/>
            <person name="Kim T.-S."/>
            <person name="Lee W.-H."/>
            <person name="Kawkins C."/>
            <person name="Kim C.-K."/>
            <person name="Kim J.S."/>
            <person name="Ahn B.O."/>
            <person name="Rhee S.Y."/>
            <person name="Sohng J.K."/>
        </authorList>
    </citation>
    <scope>NUCLEOTIDE SEQUENCE</scope>
    <source>
        <tissue evidence="2">Leaf</tissue>
    </source>
</reference>
<evidence type="ECO:0000256" key="1">
    <source>
        <dbReference type="SAM" id="Phobius"/>
    </source>
</evidence>
<feature type="transmembrane region" description="Helical" evidence="1">
    <location>
        <begin position="119"/>
        <end position="136"/>
    </location>
</feature>
<keyword evidence="1" id="KW-0812">Transmembrane</keyword>
<name>A0A834X848_9FABA</name>